<organism evidence="2 3">
    <name type="scientific">Tianweitania sediminis</name>
    <dbReference type="NCBI Taxonomy" id="1502156"/>
    <lineage>
        <taxon>Bacteria</taxon>
        <taxon>Pseudomonadati</taxon>
        <taxon>Pseudomonadota</taxon>
        <taxon>Alphaproteobacteria</taxon>
        <taxon>Hyphomicrobiales</taxon>
        <taxon>Phyllobacteriaceae</taxon>
        <taxon>Tianweitania</taxon>
    </lineage>
</organism>
<evidence type="ECO:0000256" key="1">
    <source>
        <dbReference type="SAM" id="Phobius"/>
    </source>
</evidence>
<dbReference type="Pfam" id="PF01963">
    <property type="entry name" value="TraB_PrgY_gumN"/>
    <property type="match status" value="1"/>
</dbReference>
<keyword evidence="3" id="KW-1185">Reference proteome</keyword>
<dbReference type="PANTHER" id="PTHR40590:SF1">
    <property type="entry name" value="CYTOPLASMIC PROTEIN"/>
    <property type="match status" value="1"/>
</dbReference>
<keyword evidence="1" id="KW-0812">Transmembrane</keyword>
<evidence type="ECO:0000313" key="2">
    <source>
        <dbReference type="EMBL" id="MBP0437791.1"/>
    </source>
</evidence>
<comment type="caution">
    <text evidence="2">The sequence shown here is derived from an EMBL/GenBank/DDBJ whole genome shotgun (WGS) entry which is preliminary data.</text>
</comment>
<dbReference type="CDD" id="cd14789">
    <property type="entry name" value="Tiki"/>
    <property type="match status" value="1"/>
</dbReference>
<accession>A0A8J7R0K0</accession>
<evidence type="ECO:0000313" key="3">
    <source>
        <dbReference type="Proteomes" id="UP000666240"/>
    </source>
</evidence>
<name>A0A8J7R0K0_9HYPH</name>
<dbReference type="InterPro" id="IPR002816">
    <property type="entry name" value="TraB/PrgY/GumN_fam"/>
</dbReference>
<dbReference type="EMBL" id="JAGIYY010000001">
    <property type="protein sequence ID" value="MBP0437791.1"/>
    <property type="molecule type" value="Genomic_DNA"/>
</dbReference>
<protein>
    <submittedName>
        <fullName evidence="2">TraB/GumN family protein</fullName>
    </submittedName>
</protein>
<dbReference type="Proteomes" id="UP000666240">
    <property type="component" value="Unassembled WGS sequence"/>
</dbReference>
<keyword evidence="1" id="KW-1133">Transmembrane helix</keyword>
<feature type="transmembrane region" description="Helical" evidence="1">
    <location>
        <begin position="12"/>
        <end position="34"/>
    </location>
</feature>
<dbReference type="AlphaFoldDB" id="A0A8J7R0K0"/>
<keyword evidence="1" id="KW-0472">Membrane</keyword>
<gene>
    <name evidence="2" type="ORF">J5Y06_03860</name>
</gene>
<dbReference type="InterPro" id="IPR047111">
    <property type="entry name" value="YbaP-like"/>
</dbReference>
<dbReference type="PANTHER" id="PTHR40590">
    <property type="entry name" value="CYTOPLASMIC PROTEIN-RELATED"/>
    <property type="match status" value="1"/>
</dbReference>
<proteinExistence type="predicted"/>
<sequence length="353" mass="37680">MASFLSLVHRSAAIALWGLGAANLLFFLVFLAVLTTAVQSRAAETAACSGMDLVEHLAGSDPAAMRRVEAAAAAIPNGRAIFWRIEKDGVAPSFLLGTMHVADPRVVALPTAAEAALREAATVVIETTDILEPGRMLAVLAEHPDLTMFTDGTSLSSRLTGDQRRMLETRLAAKGLNLNSVNKMKPWMLATVLATPACEVARRATGEPVLDMKIAQEAKAAGKPVLGLETALDQLEAMASLPMDFHLQALLETVALADQIDDVVETMVGLYNRAEIGMIWAALDETLPHGSTDSYSEFERVMVTARNHTMAERAAPLLEAGNAFLAVGALHLPGEEGLVELLRARGFRLDAVH</sequence>
<dbReference type="RefSeq" id="WP_209333766.1">
    <property type="nucleotide sequence ID" value="NZ_JAGIYY010000001.1"/>
</dbReference>
<reference evidence="2" key="1">
    <citation type="submission" date="2021-03" db="EMBL/GenBank/DDBJ databases">
        <title>Genome sequencing and assembly of Tianweitania sediminis.</title>
        <authorList>
            <person name="Chhetri G."/>
        </authorList>
    </citation>
    <scope>NUCLEOTIDE SEQUENCE</scope>
    <source>
        <strain evidence="2">Z8</strain>
    </source>
</reference>